<sequence>MNNEQFRRLILQNSARKDGVSSQPSAMPVLGARRSMLMTPRQAGGSSTNADFARQLAERNTKVNPVKRFKSSAPKGVKLAPGYTDRTKHPVDDESDEKAQRIKALEEAMKLGQIDRTVFEQLVGEITGGDISSTHLVKGLDRKLLERVKRGENVLNSATPKDDYDVSLDAEDEFDQFEQQEVAPIVREKAEKKGEAAPPPPVVGQKRTRDAILAELKAQRKDAAEAATAEHERRYQALGKGFRKIGDHGETSWLETDKNGREVLVIRDADGKEKRKVKKRKVEEQPIEHEKLEMLDGDQKALNLHNIPAPPPPAEAEEDEDIFEGVGSNYNPLVGLEDEADSDDEKAQADPFESAEEGANHEEGGENEERETLGQAPLGSGSEEPAIPLSRRNYFKATPSISEIAFAPPADATVLAALRKVRQMDTDSTLFHTEEQIHLKKRATLLAAVDRDMEDLDMGFGASRDDDAEEMEMEGERVKFSEWKGLGAEGEDEEDGGIGKGGKKRKRGPKKKKGDKNNAVDVLKVMERQKKTKTLG</sequence>
<keyword evidence="2" id="KW-1185">Reference proteome</keyword>
<reference evidence="1" key="1">
    <citation type="journal article" date="2020" name="Stud. Mycol.">
        <title>101 Dothideomycetes genomes: a test case for predicting lifestyles and emergence of pathogens.</title>
        <authorList>
            <person name="Haridas S."/>
            <person name="Albert R."/>
            <person name="Binder M."/>
            <person name="Bloem J."/>
            <person name="Labutti K."/>
            <person name="Salamov A."/>
            <person name="Andreopoulos B."/>
            <person name="Baker S."/>
            <person name="Barry K."/>
            <person name="Bills G."/>
            <person name="Bluhm B."/>
            <person name="Cannon C."/>
            <person name="Castanera R."/>
            <person name="Culley D."/>
            <person name="Daum C."/>
            <person name="Ezra D."/>
            <person name="Gonzalez J."/>
            <person name="Henrissat B."/>
            <person name="Kuo A."/>
            <person name="Liang C."/>
            <person name="Lipzen A."/>
            <person name="Lutzoni F."/>
            <person name="Magnuson J."/>
            <person name="Mondo S."/>
            <person name="Nolan M."/>
            <person name="Ohm R."/>
            <person name="Pangilinan J."/>
            <person name="Park H.-J."/>
            <person name="Ramirez L."/>
            <person name="Alfaro M."/>
            <person name="Sun H."/>
            <person name="Tritt A."/>
            <person name="Yoshinaga Y."/>
            <person name="Zwiers L.-H."/>
            <person name="Turgeon B."/>
            <person name="Goodwin S."/>
            <person name="Spatafora J."/>
            <person name="Crous P."/>
            <person name="Grigoriev I."/>
        </authorList>
    </citation>
    <scope>NUCLEOTIDE SEQUENCE</scope>
    <source>
        <strain evidence="1">ATCC 200398</strain>
    </source>
</reference>
<gene>
    <name evidence="1" type="ORF">BDR25DRAFT_338538</name>
</gene>
<proteinExistence type="predicted"/>
<accession>A0ACB6RES5</accession>
<name>A0ACB6RES5_9PLEO</name>
<protein>
    <submittedName>
        <fullName evidence="1">Uncharacterized protein</fullName>
    </submittedName>
</protein>
<dbReference type="EMBL" id="MU003492">
    <property type="protein sequence ID" value="KAF2477793.1"/>
    <property type="molecule type" value="Genomic_DNA"/>
</dbReference>
<evidence type="ECO:0000313" key="2">
    <source>
        <dbReference type="Proteomes" id="UP000799755"/>
    </source>
</evidence>
<comment type="caution">
    <text evidence="1">The sequence shown here is derived from an EMBL/GenBank/DDBJ whole genome shotgun (WGS) entry which is preliminary data.</text>
</comment>
<evidence type="ECO:0000313" key="1">
    <source>
        <dbReference type="EMBL" id="KAF2477793.1"/>
    </source>
</evidence>
<organism evidence="1 2">
    <name type="scientific">Lindgomyces ingoldianus</name>
    <dbReference type="NCBI Taxonomy" id="673940"/>
    <lineage>
        <taxon>Eukaryota</taxon>
        <taxon>Fungi</taxon>
        <taxon>Dikarya</taxon>
        <taxon>Ascomycota</taxon>
        <taxon>Pezizomycotina</taxon>
        <taxon>Dothideomycetes</taxon>
        <taxon>Pleosporomycetidae</taxon>
        <taxon>Pleosporales</taxon>
        <taxon>Lindgomycetaceae</taxon>
        <taxon>Lindgomyces</taxon>
    </lineage>
</organism>
<dbReference type="Proteomes" id="UP000799755">
    <property type="component" value="Unassembled WGS sequence"/>
</dbReference>